<dbReference type="EMBL" id="JARKIK010000036">
    <property type="protein sequence ID" value="KAK8739466.1"/>
    <property type="molecule type" value="Genomic_DNA"/>
</dbReference>
<proteinExistence type="inferred from homology"/>
<evidence type="ECO:0000313" key="12">
    <source>
        <dbReference type="EMBL" id="KAK8739466.1"/>
    </source>
</evidence>
<dbReference type="GO" id="GO:0005615">
    <property type="term" value="C:extracellular space"/>
    <property type="evidence" value="ECO:0007669"/>
    <property type="project" value="TreeGrafter"/>
</dbReference>
<dbReference type="InterPro" id="IPR000834">
    <property type="entry name" value="Peptidase_M14"/>
</dbReference>
<keyword evidence="4" id="KW-0645">Protease</keyword>
<keyword evidence="7" id="KW-0378">Hydrolase</keyword>
<dbReference type="FunFam" id="3.40.630.10:FF:000084">
    <property type="entry name" value="Carboxypeptidase B2"/>
    <property type="match status" value="1"/>
</dbReference>
<keyword evidence="6" id="KW-0732">Signal</keyword>
<dbReference type="Pfam" id="PF00246">
    <property type="entry name" value="Peptidase_M14"/>
    <property type="match status" value="1"/>
</dbReference>
<evidence type="ECO:0000256" key="3">
    <source>
        <dbReference type="ARBA" id="ARBA00022645"/>
    </source>
</evidence>
<dbReference type="Gene3D" id="3.40.630.10">
    <property type="entry name" value="Zn peptidases"/>
    <property type="match status" value="1"/>
</dbReference>
<evidence type="ECO:0000256" key="2">
    <source>
        <dbReference type="ARBA" id="ARBA00005988"/>
    </source>
</evidence>
<feature type="domain" description="Peptidase M14" evidence="11">
    <location>
        <begin position="1"/>
        <end position="194"/>
    </location>
</feature>
<keyword evidence="5" id="KW-0479">Metal-binding</keyword>
<organism evidence="12 13">
    <name type="scientific">Cherax quadricarinatus</name>
    <name type="common">Australian red claw crayfish</name>
    <dbReference type="NCBI Taxonomy" id="27406"/>
    <lineage>
        <taxon>Eukaryota</taxon>
        <taxon>Metazoa</taxon>
        <taxon>Ecdysozoa</taxon>
        <taxon>Arthropoda</taxon>
        <taxon>Crustacea</taxon>
        <taxon>Multicrustacea</taxon>
        <taxon>Malacostraca</taxon>
        <taxon>Eumalacostraca</taxon>
        <taxon>Eucarida</taxon>
        <taxon>Decapoda</taxon>
        <taxon>Pleocyemata</taxon>
        <taxon>Astacidea</taxon>
        <taxon>Parastacoidea</taxon>
        <taxon>Parastacidae</taxon>
        <taxon>Cherax</taxon>
    </lineage>
</organism>
<evidence type="ECO:0000256" key="1">
    <source>
        <dbReference type="ARBA" id="ARBA00001947"/>
    </source>
</evidence>
<evidence type="ECO:0000256" key="6">
    <source>
        <dbReference type="ARBA" id="ARBA00022729"/>
    </source>
</evidence>
<dbReference type="AlphaFoldDB" id="A0AAW0X517"/>
<accession>A0AAW0X517</accession>
<gene>
    <name evidence="12" type="ORF">OTU49_003336</name>
</gene>
<keyword evidence="9" id="KW-0482">Metalloprotease</keyword>
<comment type="cofactor">
    <cofactor evidence="1">
        <name>Zn(2+)</name>
        <dbReference type="ChEBI" id="CHEBI:29105"/>
    </cofactor>
</comment>
<comment type="caution">
    <text evidence="12">The sequence shown here is derived from an EMBL/GenBank/DDBJ whole genome shotgun (WGS) entry which is preliminary data.</text>
</comment>
<dbReference type="GO" id="GO:0006508">
    <property type="term" value="P:proteolysis"/>
    <property type="evidence" value="ECO:0007669"/>
    <property type="project" value="UniProtKB-KW"/>
</dbReference>
<feature type="active site" description="Proton donor/acceptor" evidence="10">
    <location>
        <position position="160"/>
    </location>
</feature>
<sequence>MSRTQNNKLYICQDRLWRKNRVPNILCHGVDCNRNFDSDFGGAGSSNNPCSDYYSGESAFSERESQAVRGSIEALPDVRMYFSLHSYAQLWLTSYGYTEQLPANYDEQYRVAGVSVRALEAVHGTKYNYGSLANVVYLAAGSSVDWVYDSAKVQYTYVIEVRDEGDYGFLLPPEQILPTAEETWAGIIAGINAI</sequence>
<evidence type="ECO:0000256" key="4">
    <source>
        <dbReference type="ARBA" id="ARBA00022670"/>
    </source>
</evidence>
<evidence type="ECO:0000256" key="7">
    <source>
        <dbReference type="ARBA" id="ARBA00022801"/>
    </source>
</evidence>
<evidence type="ECO:0000259" key="11">
    <source>
        <dbReference type="PROSITE" id="PS52035"/>
    </source>
</evidence>
<comment type="similarity">
    <text evidence="2 10">Belongs to the peptidase M14 family.</text>
</comment>
<dbReference type="PROSITE" id="PS52035">
    <property type="entry name" value="PEPTIDASE_M14"/>
    <property type="match status" value="1"/>
</dbReference>
<dbReference type="Proteomes" id="UP001445076">
    <property type="component" value="Unassembled WGS sequence"/>
</dbReference>
<evidence type="ECO:0000313" key="13">
    <source>
        <dbReference type="Proteomes" id="UP001445076"/>
    </source>
</evidence>
<evidence type="ECO:0000256" key="9">
    <source>
        <dbReference type="ARBA" id="ARBA00023049"/>
    </source>
</evidence>
<evidence type="ECO:0000256" key="5">
    <source>
        <dbReference type="ARBA" id="ARBA00022723"/>
    </source>
</evidence>
<name>A0AAW0X517_CHEQU</name>
<dbReference type="PANTHER" id="PTHR11705">
    <property type="entry name" value="PROTEASE FAMILY M14 CARBOXYPEPTIDASE A,B"/>
    <property type="match status" value="1"/>
</dbReference>
<reference evidence="12 13" key="1">
    <citation type="journal article" date="2024" name="BMC Genomics">
        <title>Genome assembly of redclaw crayfish (Cherax quadricarinatus) provides insights into its immune adaptation and hypoxia tolerance.</title>
        <authorList>
            <person name="Liu Z."/>
            <person name="Zheng J."/>
            <person name="Li H."/>
            <person name="Fang K."/>
            <person name="Wang S."/>
            <person name="He J."/>
            <person name="Zhou D."/>
            <person name="Weng S."/>
            <person name="Chi M."/>
            <person name="Gu Z."/>
            <person name="He J."/>
            <person name="Li F."/>
            <person name="Wang M."/>
        </authorList>
    </citation>
    <scope>NUCLEOTIDE SEQUENCE [LARGE SCALE GENOMIC DNA]</scope>
    <source>
        <strain evidence="12">ZL_2023a</strain>
    </source>
</reference>
<dbReference type="SUPFAM" id="SSF53187">
    <property type="entry name" value="Zn-dependent exopeptidases"/>
    <property type="match status" value="1"/>
</dbReference>
<keyword evidence="13" id="KW-1185">Reference proteome</keyword>
<keyword evidence="8" id="KW-0862">Zinc</keyword>
<dbReference type="GO" id="GO:0004181">
    <property type="term" value="F:metallocarboxypeptidase activity"/>
    <property type="evidence" value="ECO:0007669"/>
    <property type="project" value="InterPro"/>
</dbReference>
<keyword evidence="3" id="KW-0121">Carboxypeptidase</keyword>
<dbReference type="PANTHER" id="PTHR11705:SF91">
    <property type="entry name" value="FI01817P-RELATED"/>
    <property type="match status" value="1"/>
</dbReference>
<evidence type="ECO:0000256" key="8">
    <source>
        <dbReference type="ARBA" id="ARBA00022833"/>
    </source>
</evidence>
<dbReference type="SMART" id="SM00631">
    <property type="entry name" value="Zn_pept"/>
    <property type="match status" value="1"/>
</dbReference>
<evidence type="ECO:0000256" key="10">
    <source>
        <dbReference type="PROSITE-ProRule" id="PRU01379"/>
    </source>
</evidence>
<dbReference type="GO" id="GO:0008270">
    <property type="term" value="F:zinc ion binding"/>
    <property type="evidence" value="ECO:0007669"/>
    <property type="project" value="InterPro"/>
</dbReference>
<protein>
    <recommendedName>
        <fullName evidence="11">Peptidase M14 domain-containing protein</fullName>
    </recommendedName>
</protein>